<dbReference type="SUPFAM" id="SSF51064">
    <property type="entry name" value="Head domain of nucleotide exchange factor GrpE"/>
    <property type="match status" value="1"/>
</dbReference>
<dbReference type="InterPro" id="IPR000740">
    <property type="entry name" value="GrpE"/>
</dbReference>
<dbReference type="GO" id="GO:0051087">
    <property type="term" value="F:protein-folding chaperone binding"/>
    <property type="evidence" value="ECO:0007669"/>
    <property type="project" value="InterPro"/>
</dbReference>
<dbReference type="GO" id="GO:0005737">
    <property type="term" value="C:cytoplasm"/>
    <property type="evidence" value="ECO:0007669"/>
    <property type="project" value="UniProtKB-SubCell"/>
</dbReference>
<dbReference type="FunFam" id="2.30.22.10:FF:000001">
    <property type="entry name" value="Protein GrpE"/>
    <property type="match status" value="1"/>
</dbReference>
<evidence type="ECO:0000256" key="5">
    <source>
        <dbReference type="ARBA" id="ARBA00023016"/>
    </source>
</evidence>
<dbReference type="PANTHER" id="PTHR21237:SF23">
    <property type="entry name" value="GRPE PROTEIN HOMOLOG, MITOCHONDRIAL"/>
    <property type="match status" value="1"/>
</dbReference>
<dbReference type="STRING" id="320771.Cflav_PD1690"/>
<evidence type="ECO:0000313" key="14">
    <source>
        <dbReference type="EMBL" id="EEF58857.1"/>
    </source>
</evidence>
<comment type="function">
    <text evidence="7 10 11">Participates actively in the response to hyperosmotic and heat shock by preventing the aggregation of stress-denatured proteins, in association with DnaK and GrpE. It is the nucleotide exchange factor for DnaK and may function as a thermosensor. Unfolded proteins bind initially to DnaJ; upon interaction with the DnaJ-bound protein, DnaK hydrolyzes its bound ATP, resulting in the formation of a stable complex. GrpE releases ADP from DnaK; ATP binding to DnaK triggers the release of the substrate protein, thus completing the reaction cycle. Several rounds of ATP-dependent interactions between DnaJ, DnaK and GrpE are required for fully efficient folding.</text>
</comment>
<sequence length="190" mass="20892">MNNTMPEVKPPTDMESAETQNQAKALVPEPLSPEQIEDLKTQAAKADENWQRALRTAADLDNFKKRASREKEEAIKFANESLIKRLVPVLDNFDAAMAAANQAQGGSVQSLQTGVNMILQQLKNALAESGLEEVDATGKTFDPNLHEAISQQDSTEVPEGQVLQQLRKGYKLRERLIRPASVMVAKKPAA</sequence>
<dbReference type="PRINTS" id="PR00773">
    <property type="entry name" value="GRPEPROTEIN"/>
</dbReference>
<dbReference type="CDD" id="cd00446">
    <property type="entry name" value="GrpE"/>
    <property type="match status" value="1"/>
</dbReference>
<dbReference type="AlphaFoldDB" id="B9XMT2"/>
<dbReference type="GO" id="GO:0042803">
    <property type="term" value="F:protein homodimerization activity"/>
    <property type="evidence" value="ECO:0007669"/>
    <property type="project" value="InterPro"/>
</dbReference>
<comment type="similarity">
    <text evidence="2 10 12">Belongs to the GrpE family.</text>
</comment>
<evidence type="ECO:0000256" key="6">
    <source>
        <dbReference type="ARBA" id="ARBA00023186"/>
    </source>
</evidence>
<keyword evidence="15" id="KW-1185">Reference proteome</keyword>
<dbReference type="Gene3D" id="2.30.22.10">
    <property type="entry name" value="Head domain of nucleotide exchange factor GrpE"/>
    <property type="match status" value="1"/>
</dbReference>
<dbReference type="EMBL" id="ABOX02000036">
    <property type="protein sequence ID" value="EEF58857.1"/>
    <property type="molecule type" value="Genomic_DNA"/>
</dbReference>
<protein>
    <recommendedName>
        <fullName evidence="8 10">Protein GrpE</fullName>
    </recommendedName>
    <alternativeName>
        <fullName evidence="9 10">HSP-70 cofactor</fullName>
    </alternativeName>
</protein>
<comment type="subunit">
    <text evidence="3 10">Homodimer.</text>
</comment>
<name>B9XMT2_PEDPL</name>
<evidence type="ECO:0000256" key="4">
    <source>
        <dbReference type="ARBA" id="ARBA00022490"/>
    </source>
</evidence>
<keyword evidence="6 10" id="KW-0143">Chaperone</keyword>
<evidence type="ECO:0000256" key="11">
    <source>
        <dbReference type="RuleBase" id="RU000639"/>
    </source>
</evidence>
<evidence type="ECO:0000256" key="2">
    <source>
        <dbReference type="ARBA" id="ARBA00009054"/>
    </source>
</evidence>
<dbReference type="HAMAP" id="MF_01151">
    <property type="entry name" value="GrpE"/>
    <property type="match status" value="1"/>
</dbReference>
<dbReference type="NCBIfam" id="NF010738">
    <property type="entry name" value="PRK14140.1"/>
    <property type="match status" value="1"/>
</dbReference>
<evidence type="ECO:0000256" key="1">
    <source>
        <dbReference type="ARBA" id="ARBA00004496"/>
    </source>
</evidence>
<evidence type="ECO:0000256" key="12">
    <source>
        <dbReference type="RuleBase" id="RU004478"/>
    </source>
</evidence>
<gene>
    <name evidence="10" type="primary">grpE</name>
    <name evidence="14" type="ORF">Cflav_PD1690</name>
</gene>
<evidence type="ECO:0000256" key="13">
    <source>
        <dbReference type="SAM" id="MobiDB-lite"/>
    </source>
</evidence>
<dbReference type="InterPro" id="IPR009012">
    <property type="entry name" value="GrpE_head"/>
</dbReference>
<feature type="region of interest" description="Disordered" evidence="13">
    <location>
        <begin position="1"/>
        <end position="45"/>
    </location>
</feature>
<evidence type="ECO:0000256" key="7">
    <source>
        <dbReference type="ARBA" id="ARBA00053401"/>
    </source>
</evidence>
<proteinExistence type="inferred from homology"/>
<dbReference type="PANTHER" id="PTHR21237">
    <property type="entry name" value="GRPE PROTEIN"/>
    <property type="match status" value="1"/>
</dbReference>
<comment type="caution">
    <text evidence="14">The sequence shown here is derived from an EMBL/GenBank/DDBJ whole genome shotgun (WGS) entry which is preliminary data.</text>
</comment>
<keyword evidence="4 10" id="KW-0963">Cytoplasm</keyword>
<dbReference type="Gene3D" id="3.90.20.20">
    <property type="match status" value="1"/>
</dbReference>
<comment type="subcellular location">
    <subcellularLocation>
        <location evidence="1 10">Cytoplasm</location>
    </subcellularLocation>
</comment>
<dbReference type="InterPro" id="IPR013805">
    <property type="entry name" value="GrpE_CC"/>
</dbReference>
<evidence type="ECO:0000256" key="3">
    <source>
        <dbReference type="ARBA" id="ARBA00011738"/>
    </source>
</evidence>
<dbReference type="PROSITE" id="PS01071">
    <property type="entry name" value="GRPE"/>
    <property type="match status" value="1"/>
</dbReference>
<evidence type="ECO:0000256" key="8">
    <source>
        <dbReference type="ARBA" id="ARBA00072274"/>
    </source>
</evidence>
<dbReference type="Proteomes" id="UP000003688">
    <property type="component" value="Unassembled WGS sequence"/>
</dbReference>
<dbReference type="GO" id="GO:0006457">
    <property type="term" value="P:protein folding"/>
    <property type="evidence" value="ECO:0007669"/>
    <property type="project" value="InterPro"/>
</dbReference>
<dbReference type="GO" id="GO:0051082">
    <property type="term" value="F:unfolded protein binding"/>
    <property type="evidence" value="ECO:0007669"/>
    <property type="project" value="TreeGrafter"/>
</dbReference>
<dbReference type="Pfam" id="PF01025">
    <property type="entry name" value="GrpE"/>
    <property type="match status" value="1"/>
</dbReference>
<keyword evidence="5 10" id="KW-0346">Stress response</keyword>
<dbReference type="GO" id="GO:0000774">
    <property type="term" value="F:adenyl-nucleotide exchange factor activity"/>
    <property type="evidence" value="ECO:0007669"/>
    <property type="project" value="InterPro"/>
</dbReference>
<dbReference type="SUPFAM" id="SSF58014">
    <property type="entry name" value="Coiled-coil domain of nucleotide exchange factor GrpE"/>
    <property type="match status" value="1"/>
</dbReference>
<evidence type="ECO:0000256" key="10">
    <source>
        <dbReference type="HAMAP-Rule" id="MF_01151"/>
    </source>
</evidence>
<evidence type="ECO:0000256" key="9">
    <source>
        <dbReference type="ARBA" id="ARBA00076414"/>
    </source>
</evidence>
<organism evidence="14 15">
    <name type="scientific">Pedosphaera parvula (strain Ellin514)</name>
    <dbReference type="NCBI Taxonomy" id="320771"/>
    <lineage>
        <taxon>Bacteria</taxon>
        <taxon>Pseudomonadati</taxon>
        <taxon>Verrucomicrobiota</taxon>
        <taxon>Pedosphaerae</taxon>
        <taxon>Pedosphaerales</taxon>
        <taxon>Pedosphaeraceae</taxon>
        <taxon>Pedosphaera</taxon>
    </lineage>
</organism>
<accession>B9XMT2</accession>
<reference evidence="14 15" key="1">
    <citation type="journal article" date="2011" name="J. Bacteriol.">
        <title>Genome sequence of 'Pedosphaera parvula' Ellin514, an aerobic Verrucomicrobial isolate from pasture soil.</title>
        <authorList>
            <person name="Kant R."/>
            <person name="van Passel M.W."/>
            <person name="Sangwan P."/>
            <person name="Palva A."/>
            <person name="Lucas S."/>
            <person name="Copeland A."/>
            <person name="Lapidus A."/>
            <person name="Glavina Del Rio T."/>
            <person name="Dalin E."/>
            <person name="Tice H."/>
            <person name="Bruce D."/>
            <person name="Goodwin L."/>
            <person name="Pitluck S."/>
            <person name="Chertkov O."/>
            <person name="Larimer F.W."/>
            <person name="Land M.L."/>
            <person name="Hauser L."/>
            <person name="Brettin T.S."/>
            <person name="Detter J.C."/>
            <person name="Han S."/>
            <person name="de Vos W.M."/>
            <person name="Janssen P.H."/>
            <person name="Smidt H."/>
        </authorList>
    </citation>
    <scope>NUCLEOTIDE SEQUENCE [LARGE SCALE GENOMIC DNA]</scope>
    <source>
        <strain evidence="14 15">Ellin514</strain>
    </source>
</reference>
<evidence type="ECO:0000313" key="15">
    <source>
        <dbReference type="Proteomes" id="UP000003688"/>
    </source>
</evidence>